<dbReference type="AlphaFoldDB" id="A0A9L0K996"/>
<gene>
    <name evidence="2" type="primary">TFAP2A</name>
</gene>
<feature type="compositionally biased region" description="Basic residues" evidence="1">
    <location>
        <begin position="163"/>
        <end position="177"/>
    </location>
</feature>
<proteinExistence type="predicted"/>
<dbReference type="Ensembl" id="ENSEAST00005069459.1">
    <property type="protein sequence ID" value="ENSEASP00005057880.1"/>
    <property type="gene ID" value="ENSEASG00005035077.1"/>
</dbReference>
<sequence>MPGGDQSPGAPSRDVLTCQNGGLAGPSRRHQQRDGTVAPAGHCRSISLHERPAAVPHPQCRLPAPLLPPALPAYLPPVARSLLPRQRPLQPEPPTRPAAAAAPGLARPEAEPGVWASAHAPGAAPPAVGPGSSQGLPAARGPPARPPRAWLRTRRPPDPLLTSRHRGRPGKRPRARVARGNAAPTHPAPEKVPERAAGGPGLSSVVFTFSKFHFAFGVEVLRTHIDNQI</sequence>
<keyword evidence="3" id="KW-1185">Reference proteome</keyword>
<evidence type="ECO:0000313" key="2">
    <source>
        <dbReference type="Ensembl" id="ENSEASP00005057880.1"/>
    </source>
</evidence>
<protein>
    <submittedName>
        <fullName evidence="2">Transcription factor AP-2 alpha</fullName>
    </submittedName>
</protein>
<accession>A0A9L0K996</accession>
<feature type="region of interest" description="Disordered" evidence="1">
    <location>
        <begin position="85"/>
        <end position="198"/>
    </location>
</feature>
<feature type="region of interest" description="Disordered" evidence="1">
    <location>
        <begin position="1"/>
        <end position="59"/>
    </location>
</feature>
<reference evidence="2 3" key="1">
    <citation type="journal article" date="2020" name="Nat. Commun.">
        <title>Donkey genomes provide new insights into domestication and selection for coat color.</title>
        <authorList>
            <person name="Wang"/>
            <person name="C."/>
            <person name="Li"/>
            <person name="H."/>
            <person name="Guo"/>
            <person name="Y."/>
            <person name="Huang"/>
            <person name="J."/>
            <person name="Sun"/>
            <person name="Y."/>
            <person name="Min"/>
            <person name="J."/>
            <person name="Wang"/>
            <person name="J."/>
            <person name="Fang"/>
            <person name="X."/>
            <person name="Zhao"/>
            <person name="Z."/>
            <person name="Wang"/>
            <person name="S."/>
            <person name="Zhang"/>
            <person name="Y."/>
            <person name="Liu"/>
            <person name="Q."/>
            <person name="Jiang"/>
            <person name="Q."/>
            <person name="Wang"/>
            <person name="X."/>
            <person name="Guo"/>
            <person name="Y."/>
            <person name="Yang"/>
            <person name="C."/>
            <person name="Wang"/>
            <person name="Y."/>
            <person name="Tian"/>
            <person name="F."/>
            <person name="Zhuang"/>
            <person name="G."/>
            <person name="Fan"/>
            <person name="Y."/>
            <person name="Gao"/>
            <person name="Q."/>
            <person name="Li"/>
            <person name="Y."/>
            <person name="Ju"/>
            <person name="Z."/>
            <person name="Li"/>
            <person name="J."/>
            <person name="Li"/>
            <person name="R."/>
            <person name="Hou"/>
            <person name="M."/>
            <person name="Yang"/>
            <person name="G."/>
            <person name="Liu"/>
            <person name="G."/>
            <person name="Liu"/>
            <person name="W."/>
            <person name="Guo"/>
            <person name="J."/>
            <person name="Pan"/>
            <person name="S."/>
            <person name="Fan"/>
            <person name="G."/>
            <person name="Zhang"/>
            <person name="W."/>
            <person name="Zhang"/>
            <person name="R."/>
            <person name="Yu"/>
            <person name="J."/>
            <person name="Zhang"/>
            <person name="X."/>
            <person name="Yin"/>
            <person name="Q."/>
            <person name="Ji"/>
            <person name="C."/>
            <person name="Jin"/>
            <person name="Y."/>
            <person name="Yue"/>
            <person name="G."/>
            <person name="Liu"/>
            <person name="M."/>
            <person name="Xu"/>
            <person name="J."/>
            <person name="Liu"/>
            <person name="S."/>
            <person name="Jordana"/>
            <person name="J."/>
            <person name="Noce"/>
            <person name="A."/>
            <person name="Amills"/>
            <person name="M."/>
            <person name="Wu"/>
            <person name="D.D."/>
            <person name="Li"/>
            <person name="S."/>
            <person name="Zhou"/>
            <person name="X. and Zhong"/>
            <person name="J."/>
        </authorList>
    </citation>
    <scope>NUCLEOTIDE SEQUENCE [LARGE SCALE GENOMIC DNA]</scope>
</reference>
<name>A0A9L0K996_EQUAS</name>
<evidence type="ECO:0000256" key="1">
    <source>
        <dbReference type="SAM" id="MobiDB-lite"/>
    </source>
</evidence>
<organism evidence="2 3">
    <name type="scientific">Equus asinus</name>
    <name type="common">Donkey</name>
    <name type="synonym">Equus africanus asinus</name>
    <dbReference type="NCBI Taxonomy" id="9793"/>
    <lineage>
        <taxon>Eukaryota</taxon>
        <taxon>Metazoa</taxon>
        <taxon>Chordata</taxon>
        <taxon>Craniata</taxon>
        <taxon>Vertebrata</taxon>
        <taxon>Euteleostomi</taxon>
        <taxon>Mammalia</taxon>
        <taxon>Eutheria</taxon>
        <taxon>Laurasiatheria</taxon>
        <taxon>Perissodactyla</taxon>
        <taxon>Equidae</taxon>
        <taxon>Equus</taxon>
    </lineage>
</organism>
<feature type="compositionally biased region" description="Low complexity" evidence="1">
    <location>
        <begin position="129"/>
        <end position="150"/>
    </location>
</feature>
<dbReference type="Proteomes" id="UP000694387">
    <property type="component" value="Chromosome 7"/>
</dbReference>
<dbReference type="GeneTree" id="ENSGT00950000182848"/>
<reference evidence="2" key="2">
    <citation type="submission" date="2025-08" db="UniProtKB">
        <authorList>
            <consortium name="Ensembl"/>
        </authorList>
    </citation>
    <scope>IDENTIFICATION</scope>
</reference>
<evidence type="ECO:0000313" key="3">
    <source>
        <dbReference type="Proteomes" id="UP000694387"/>
    </source>
</evidence>
<reference evidence="2" key="3">
    <citation type="submission" date="2025-09" db="UniProtKB">
        <authorList>
            <consortium name="Ensembl"/>
        </authorList>
    </citation>
    <scope>IDENTIFICATION</scope>
</reference>
<feature type="compositionally biased region" description="Low complexity" evidence="1">
    <location>
        <begin position="97"/>
        <end position="122"/>
    </location>
</feature>